<feature type="binding site" evidence="8">
    <location>
        <position position="16"/>
    </location>
    <ligand>
        <name>tRNA</name>
        <dbReference type="ChEBI" id="CHEBI:17843"/>
    </ligand>
</feature>
<evidence type="ECO:0000313" key="12">
    <source>
        <dbReference type="Proteomes" id="UP000269352"/>
    </source>
</evidence>
<dbReference type="GO" id="GO:0004045">
    <property type="term" value="F:peptidyl-tRNA hydrolase activity"/>
    <property type="evidence" value="ECO:0007669"/>
    <property type="project" value="UniProtKB-UniRule"/>
</dbReference>
<dbReference type="CDD" id="cd00462">
    <property type="entry name" value="PTH"/>
    <property type="match status" value="1"/>
</dbReference>
<dbReference type="FunFam" id="3.40.50.1470:FF:000001">
    <property type="entry name" value="Peptidyl-tRNA hydrolase"/>
    <property type="match status" value="1"/>
</dbReference>
<evidence type="ECO:0000256" key="4">
    <source>
        <dbReference type="ARBA" id="ARBA00022884"/>
    </source>
</evidence>
<evidence type="ECO:0000256" key="7">
    <source>
        <dbReference type="ARBA" id="ARBA00050038"/>
    </source>
</evidence>
<evidence type="ECO:0000256" key="3">
    <source>
        <dbReference type="ARBA" id="ARBA00022801"/>
    </source>
</evidence>
<feature type="site" description="Stabilizes the basic form of H active site to accept a proton" evidence="8">
    <location>
        <position position="91"/>
    </location>
</feature>
<dbReference type="Pfam" id="PF01195">
    <property type="entry name" value="Pept_tRNA_hydro"/>
    <property type="match status" value="1"/>
</dbReference>
<comment type="subunit">
    <text evidence="8">Monomer.</text>
</comment>
<organism evidence="11 12">
    <name type="scientific">Termititenax aidoneus</name>
    <dbReference type="NCBI Taxonomy" id="2218524"/>
    <lineage>
        <taxon>Bacteria</taxon>
        <taxon>Bacillati</taxon>
        <taxon>Candidatus Margulisiibacteriota</taxon>
        <taxon>Candidatus Termititenacia</taxon>
        <taxon>Candidatus Termititenacales</taxon>
        <taxon>Candidatus Termititenacaceae</taxon>
        <taxon>Candidatus Termititenax</taxon>
    </lineage>
</organism>
<evidence type="ECO:0000256" key="1">
    <source>
        <dbReference type="ARBA" id="ARBA00013260"/>
    </source>
</evidence>
<dbReference type="GO" id="GO:0006515">
    <property type="term" value="P:protein quality control for misfolded or incompletely synthesized proteins"/>
    <property type="evidence" value="ECO:0007669"/>
    <property type="project" value="UniProtKB-UniRule"/>
</dbReference>
<dbReference type="PANTHER" id="PTHR17224">
    <property type="entry name" value="PEPTIDYL-TRNA HYDROLASE"/>
    <property type="match status" value="1"/>
</dbReference>
<feature type="binding site" evidence="8">
    <location>
        <position position="64"/>
    </location>
    <ligand>
        <name>tRNA</name>
        <dbReference type="ChEBI" id="CHEBI:17843"/>
    </ligand>
</feature>
<dbReference type="EC" id="3.1.1.29" evidence="1 8"/>
<dbReference type="InterPro" id="IPR001328">
    <property type="entry name" value="Pept_tRNA_hydro"/>
</dbReference>
<dbReference type="GO" id="GO:0072344">
    <property type="term" value="P:rescue of stalled ribosome"/>
    <property type="evidence" value="ECO:0007669"/>
    <property type="project" value="UniProtKB-UniRule"/>
</dbReference>
<evidence type="ECO:0000256" key="9">
    <source>
        <dbReference type="RuleBase" id="RU000673"/>
    </source>
</evidence>
<comment type="similarity">
    <text evidence="5 8 10">Belongs to the PTH family.</text>
</comment>
<dbReference type="PANTHER" id="PTHR17224:SF1">
    <property type="entry name" value="PEPTIDYL-TRNA HYDROLASE"/>
    <property type="match status" value="1"/>
</dbReference>
<evidence type="ECO:0000256" key="2">
    <source>
        <dbReference type="ARBA" id="ARBA00022555"/>
    </source>
</evidence>
<dbReference type="HAMAP" id="MF_00083">
    <property type="entry name" value="Pept_tRNA_hydro_bact"/>
    <property type="match status" value="1"/>
</dbReference>
<keyword evidence="12" id="KW-1185">Reference proteome</keyword>
<evidence type="ECO:0000256" key="5">
    <source>
        <dbReference type="ARBA" id="ARBA00038063"/>
    </source>
</evidence>
<dbReference type="PROSITE" id="PS01196">
    <property type="entry name" value="PEPT_TRNA_HYDROL_2"/>
    <property type="match status" value="1"/>
</dbReference>
<feature type="binding site" evidence="8">
    <location>
        <position position="66"/>
    </location>
    <ligand>
        <name>tRNA</name>
        <dbReference type="ChEBI" id="CHEBI:17843"/>
    </ligand>
</feature>
<reference evidence="11 12" key="1">
    <citation type="journal article" date="2019" name="ISME J.">
        <title>Genome analyses of uncultured TG2/ZB3 bacteria in 'Margulisbacteria' specifically attached to ectosymbiotic spirochetes of protists in the termite gut.</title>
        <authorList>
            <person name="Utami Y.D."/>
            <person name="Kuwahara H."/>
            <person name="Igai K."/>
            <person name="Murakami T."/>
            <person name="Sugaya K."/>
            <person name="Morikawa T."/>
            <person name="Nagura Y."/>
            <person name="Yuki M."/>
            <person name="Deevong P."/>
            <person name="Inoue T."/>
            <person name="Kihara K."/>
            <person name="Lo N."/>
            <person name="Yamada A."/>
            <person name="Ohkuma M."/>
            <person name="Hongoh Y."/>
        </authorList>
    </citation>
    <scope>NUCLEOTIDE SEQUENCE [LARGE SCALE GENOMIC DNA]</scope>
    <source>
        <strain evidence="11">NkOx7-01</strain>
    </source>
</reference>
<dbReference type="GO" id="GO:0000049">
    <property type="term" value="F:tRNA binding"/>
    <property type="evidence" value="ECO:0007669"/>
    <property type="project" value="UniProtKB-UniRule"/>
</dbReference>
<dbReference type="Proteomes" id="UP000269352">
    <property type="component" value="Unassembled WGS sequence"/>
</dbReference>
<comment type="subcellular location">
    <subcellularLocation>
        <location evidence="8">Cytoplasm</location>
    </subcellularLocation>
</comment>
<evidence type="ECO:0000256" key="6">
    <source>
        <dbReference type="ARBA" id="ARBA00048707"/>
    </source>
</evidence>
<dbReference type="PROSITE" id="PS01195">
    <property type="entry name" value="PEPT_TRNA_HYDROL_1"/>
    <property type="match status" value="1"/>
</dbReference>
<dbReference type="GO" id="GO:0005737">
    <property type="term" value="C:cytoplasm"/>
    <property type="evidence" value="ECO:0007669"/>
    <property type="project" value="UniProtKB-SubCell"/>
</dbReference>
<evidence type="ECO:0000256" key="10">
    <source>
        <dbReference type="RuleBase" id="RU004320"/>
    </source>
</evidence>
<sequence length="185" mass="20176">MSRKLIAGLGNPGPEYALTRHNIGFLLLDKLAAGQKFSKKKFSALYTEIRRGGEKIILLKPQTFMNSSGEAVRAALDFYKISAPDLLVLSDDLDQDFGAARFRAHGSSGGHNGLKSIIACLGHEDFARIKLGIGKPPDKGRTLDYVLGQFTAAEQEQLPVILDKGLELINKWLALPQTDKNNPSS</sequence>
<feature type="active site" description="Proton acceptor" evidence="8">
    <location>
        <position position="21"/>
    </location>
</feature>
<name>A0A388T8Z4_TERA1</name>
<keyword evidence="2 8" id="KW-0820">tRNA-binding</keyword>
<dbReference type="SUPFAM" id="SSF53178">
    <property type="entry name" value="Peptidyl-tRNA hydrolase-like"/>
    <property type="match status" value="1"/>
</dbReference>
<dbReference type="AlphaFoldDB" id="A0A388T8Z4"/>
<dbReference type="NCBIfam" id="TIGR00447">
    <property type="entry name" value="pth"/>
    <property type="match status" value="1"/>
</dbReference>
<feature type="binding site" evidence="8">
    <location>
        <position position="112"/>
    </location>
    <ligand>
        <name>tRNA</name>
        <dbReference type="ChEBI" id="CHEBI:17843"/>
    </ligand>
</feature>
<comment type="caution">
    <text evidence="11">The sequence shown here is derived from an EMBL/GenBank/DDBJ whole genome shotgun (WGS) entry which is preliminary data.</text>
</comment>
<protein>
    <recommendedName>
        <fullName evidence="7 8">Peptidyl-tRNA hydrolase</fullName>
        <shortName evidence="8">Pth</shortName>
        <ecNumber evidence="1 8">3.1.1.29</ecNumber>
    </recommendedName>
</protein>
<dbReference type="InterPro" id="IPR018171">
    <property type="entry name" value="Pept_tRNA_hydro_CS"/>
</dbReference>
<evidence type="ECO:0000256" key="8">
    <source>
        <dbReference type="HAMAP-Rule" id="MF_00083"/>
    </source>
</evidence>
<comment type="function">
    <text evidence="8">Catalyzes the release of premature peptidyl moieties from peptidyl-tRNA molecules trapped in stalled 50S ribosomal subunits, and thus maintains levels of free tRNAs and 50S ribosomes.</text>
</comment>
<dbReference type="InterPro" id="IPR036416">
    <property type="entry name" value="Pept_tRNA_hydro_sf"/>
</dbReference>
<comment type="function">
    <text evidence="8">Hydrolyzes ribosome-free peptidyl-tRNAs (with 1 or more amino acids incorporated), which drop off the ribosome during protein synthesis, or as a result of ribosome stalling.</text>
</comment>
<dbReference type="Gene3D" id="3.40.50.1470">
    <property type="entry name" value="Peptidyl-tRNA hydrolase"/>
    <property type="match status" value="1"/>
</dbReference>
<keyword evidence="4 8" id="KW-0694">RNA-binding</keyword>
<gene>
    <name evidence="8 11" type="primary">pth</name>
    <name evidence="11" type="ORF">NO1_0040</name>
</gene>
<accession>A0A388T8Z4</accession>
<keyword evidence="3 8" id="KW-0378">Hydrolase</keyword>
<evidence type="ECO:0000313" key="11">
    <source>
        <dbReference type="EMBL" id="GBR72529.1"/>
    </source>
</evidence>
<keyword evidence="8" id="KW-0963">Cytoplasm</keyword>
<proteinExistence type="inferred from homology"/>
<comment type="catalytic activity">
    <reaction evidence="6 8 9">
        <text>an N-acyl-L-alpha-aminoacyl-tRNA + H2O = an N-acyl-L-amino acid + a tRNA + H(+)</text>
        <dbReference type="Rhea" id="RHEA:54448"/>
        <dbReference type="Rhea" id="RHEA-COMP:10123"/>
        <dbReference type="Rhea" id="RHEA-COMP:13883"/>
        <dbReference type="ChEBI" id="CHEBI:15377"/>
        <dbReference type="ChEBI" id="CHEBI:15378"/>
        <dbReference type="ChEBI" id="CHEBI:59874"/>
        <dbReference type="ChEBI" id="CHEBI:78442"/>
        <dbReference type="ChEBI" id="CHEBI:138191"/>
        <dbReference type="EC" id="3.1.1.29"/>
    </reaction>
</comment>
<dbReference type="EMBL" id="BGZN01000001">
    <property type="protein sequence ID" value="GBR72529.1"/>
    <property type="molecule type" value="Genomic_DNA"/>
</dbReference>
<feature type="site" description="Discriminates between blocked and unblocked aminoacyl-tRNA" evidence="8">
    <location>
        <position position="11"/>
    </location>
</feature>